<accession>A0A915KDB5</accession>
<dbReference type="AlphaFoldDB" id="A0A915KDB5"/>
<reference evidence="6" key="1">
    <citation type="submission" date="2022-11" db="UniProtKB">
        <authorList>
            <consortium name="WormBaseParasite"/>
        </authorList>
    </citation>
    <scope>IDENTIFICATION</scope>
</reference>
<feature type="domain" description="BTB" evidence="4">
    <location>
        <begin position="43"/>
        <end position="110"/>
    </location>
</feature>
<evidence type="ECO:0000256" key="3">
    <source>
        <dbReference type="ARBA" id="ARBA00023203"/>
    </source>
</evidence>
<dbReference type="Pfam" id="PF07707">
    <property type="entry name" value="BACK"/>
    <property type="match status" value="1"/>
</dbReference>
<evidence type="ECO:0000313" key="5">
    <source>
        <dbReference type="Proteomes" id="UP000887565"/>
    </source>
</evidence>
<dbReference type="InterPro" id="IPR011333">
    <property type="entry name" value="SKP1/BTB/POZ_sf"/>
</dbReference>
<dbReference type="GO" id="GO:0003779">
    <property type="term" value="F:actin binding"/>
    <property type="evidence" value="ECO:0007669"/>
    <property type="project" value="UniProtKB-KW"/>
</dbReference>
<dbReference type="SMART" id="SM00875">
    <property type="entry name" value="BACK"/>
    <property type="match status" value="1"/>
</dbReference>
<organism evidence="5 6">
    <name type="scientific">Romanomermis culicivorax</name>
    <name type="common">Nematode worm</name>
    <dbReference type="NCBI Taxonomy" id="13658"/>
    <lineage>
        <taxon>Eukaryota</taxon>
        <taxon>Metazoa</taxon>
        <taxon>Ecdysozoa</taxon>
        <taxon>Nematoda</taxon>
        <taxon>Enoplea</taxon>
        <taxon>Dorylaimia</taxon>
        <taxon>Mermithida</taxon>
        <taxon>Mermithoidea</taxon>
        <taxon>Mermithidae</taxon>
        <taxon>Romanomermis</taxon>
    </lineage>
</organism>
<keyword evidence="5" id="KW-1185">Reference proteome</keyword>
<evidence type="ECO:0000256" key="1">
    <source>
        <dbReference type="ARBA" id="ARBA00022441"/>
    </source>
</evidence>
<dbReference type="PANTHER" id="PTHR24412:SF451">
    <property type="entry name" value="KELCH-LIKE PROTEIN 20"/>
    <property type="match status" value="1"/>
</dbReference>
<dbReference type="PANTHER" id="PTHR24412">
    <property type="entry name" value="KELCH PROTEIN"/>
    <property type="match status" value="1"/>
</dbReference>
<dbReference type="PROSITE" id="PS50097">
    <property type="entry name" value="BTB"/>
    <property type="match status" value="1"/>
</dbReference>
<dbReference type="Pfam" id="PF00651">
    <property type="entry name" value="BTB"/>
    <property type="match status" value="1"/>
</dbReference>
<evidence type="ECO:0000256" key="2">
    <source>
        <dbReference type="ARBA" id="ARBA00022737"/>
    </source>
</evidence>
<dbReference type="Gene3D" id="1.25.40.420">
    <property type="match status" value="2"/>
</dbReference>
<evidence type="ECO:0000259" key="4">
    <source>
        <dbReference type="PROSITE" id="PS50097"/>
    </source>
</evidence>
<dbReference type="Proteomes" id="UP000887565">
    <property type="component" value="Unplaced"/>
</dbReference>
<keyword evidence="3" id="KW-0009">Actin-binding</keyword>
<keyword evidence="1" id="KW-0880">Kelch repeat</keyword>
<protein>
    <submittedName>
        <fullName evidence="6">BTB domain-containing protein</fullName>
    </submittedName>
</protein>
<evidence type="ECO:0000313" key="6">
    <source>
        <dbReference type="WBParaSite" id="nRc.2.0.1.t36702-RA"/>
    </source>
</evidence>
<keyword evidence="2" id="KW-0677">Repeat</keyword>
<dbReference type="SMART" id="SM00225">
    <property type="entry name" value="BTB"/>
    <property type="match status" value="1"/>
</dbReference>
<dbReference type="FunFam" id="3.30.710.10:FF:000001">
    <property type="entry name" value="Kelch-like family member 20"/>
    <property type="match status" value="1"/>
</dbReference>
<proteinExistence type="predicted"/>
<dbReference type="FunFam" id="1.25.40.420:FF:000001">
    <property type="entry name" value="Kelch-like family member 12"/>
    <property type="match status" value="1"/>
</dbReference>
<dbReference type="WBParaSite" id="nRc.2.0.1.t36702-RA">
    <property type="protein sequence ID" value="nRc.2.0.1.t36702-RA"/>
    <property type="gene ID" value="nRc.2.0.1.g36702"/>
</dbReference>
<dbReference type="SUPFAM" id="SSF54695">
    <property type="entry name" value="POZ domain"/>
    <property type="match status" value="1"/>
</dbReference>
<dbReference type="InterPro" id="IPR000210">
    <property type="entry name" value="BTB/POZ_dom"/>
</dbReference>
<name>A0A915KDB5_ROMCU</name>
<sequence length="316" mass="36449">MACSAPSSLERAHTPTKMRYCSEKHPRSVLETFNSLRRDGELCDITILIGEKRISAHKLVLCACSPYFQAMFKSEMAESRQTEVCIKDVDENAMEIMIEFCYTANIVIEESNVQTLLPAACLLQLQEIQDVCCDFLKKQLDPTNCLGIRAFADTHACRDLLRIADKFTQQYFQDYFRVAEVPKFRVYMSEAHKVVESEEFLLLPVNQLIDIISSDELNVRSEEHVFKAVMNWIRHNVAERRQYLSKVLEHVRLPLCNPKFLVGTVGSDNLVKADESCRELVDEAKNYLLLPQERPLMQGPRTRCRKPIRYGEILYA</sequence>
<dbReference type="Gene3D" id="3.30.710.10">
    <property type="entry name" value="Potassium Channel Kv1.1, Chain A"/>
    <property type="match status" value="1"/>
</dbReference>
<dbReference type="InterPro" id="IPR011705">
    <property type="entry name" value="BACK"/>
</dbReference>
<dbReference type="OMA" id="CLNIVEX"/>